<dbReference type="RefSeq" id="WP_146308391.1">
    <property type="nucleotide sequence ID" value="NZ_VOHS01000081.1"/>
</dbReference>
<reference evidence="1 2" key="1">
    <citation type="submission" date="2019-08" db="EMBL/GenBank/DDBJ databases">
        <title>Whole genome sequencing of chitin degrading bacteria Chitinophaga pinensis YS16.</title>
        <authorList>
            <person name="Singh R.P."/>
            <person name="Manchanda G."/>
            <person name="Maurya I.K."/>
            <person name="Joshi N.K."/>
            <person name="Srivastava A.K."/>
        </authorList>
    </citation>
    <scope>NUCLEOTIDE SEQUENCE [LARGE SCALE GENOMIC DNA]</scope>
    <source>
        <strain evidence="1 2">YS-16</strain>
    </source>
</reference>
<evidence type="ECO:0000313" key="2">
    <source>
        <dbReference type="Proteomes" id="UP000318815"/>
    </source>
</evidence>
<gene>
    <name evidence="1" type="ORF">FEF09_29430</name>
</gene>
<comment type="caution">
    <text evidence="1">The sequence shown here is derived from an EMBL/GenBank/DDBJ whole genome shotgun (WGS) entry which is preliminary data.</text>
</comment>
<accession>A0A5C6LKI5</accession>
<name>A0A5C6LKI5_9BACT</name>
<dbReference type="OrthoDB" id="1191296at2"/>
<sequence length="112" mass="12492">MGVTTILPSVYLKPVTVAVNVTKPTLTSGQYGKIIGWGEGQSAEAVQQTIDVIKKLSRSQVKEWARRGLSKSWVKDQLAKYSKSLALGGDKLKNAQLIHRKELMEKILKLWK</sequence>
<dbReference type="EMBL" id="VOHS01000081">
    <property type="protein sequence ID" value="TWV90574.1"/>
    <property type="molecule type" value="Genomic_DNA"/>
</dbReference>
<dbReference type="AlphaFoldDB" id="A0A5C6LKI5"/>
<organism evidence="1 2">
    <name type="scientific">Chitinophaga pinensis</name>
    <dbReference type="NCBI Taxonomy" id="79329"/>
    <lineage>
        <taxon>Bacteria</taxon>
        <taxon>Pseudomonadati</taxon>
        <taxon>Bacteroidota</taxon>
        <taxon>Chitinophagia</taxon>
        <taxon>Chitinophagales</taxon>
        <taxon>Chitinophagaceae</taxon>
        <taxon>Chitinophaga</taxon>
    </lineage>
</organism>
<dbReference type="Proteomes" id="UP000318815">
    <property type="component" value="Unassembled WGS sequence"/>
</dbReference>
<keyword evidence="2" id="KW-1185">Reference proteome</keyword>
<proteinExistence type="predicted"/>
<protein>
    <submittedName>
        <fullName evidence="1">Uncharacterized protein</fullName>
    </submittedName>
</protein>
<evidence type="ECO:0000313" key="1">
    <source>
        <dbReference type="EMBL" id="TWV90574.1"/>
    </source>
</evidence>